<keyword evidence="1" id="KW-0059">Arsenical resistance</keyword>
<dbReference type="Proteomes" id="UP000002027">
    <property type="component" value="Chromosome 1"/>
</dbReference>
<dbReference type="InterPro" id="IPR011991">
    <property type="entry name" value="ArsR-like_HTH"/>
</dbReference>
<dbReference type="InParanoid" id="D1C3J0"/>
<dbReference type="Pfam" id="PF01451">
    <property type="entry name" value="LMWPc"/>
    <property type="match status" value="1"/>
</dbReference>
<dbReference type="CDD" id="cd16345">
    <property type="entry name" value="LMWP_ArsC"/>
    <property type="match status" value="1"/>
</dbReference>
<dbReference type="RefSeq" id="WP_012871854.1">
    <property type="nucleotide sequence ID" value="NC_013523.1"/>
</dbReference>
<name>D1C3J0_SPHTD</name>
<organism evidence="3 4">
    <name type="scientific">Sphaerobacter thermophilus (strain ATCC 49802 / DSM 20745 / KCCM 41009 / NCIMB 13125 / S 6022)</name>
    <dbReference type="NCBI Taxonomy" id="479434"/>
    <lineage>
        <taxon>Bacteria</taxon>
        <taxon>Pseudomonadati</taxon>
        <taxon>Thermomicrobiota</taxon>
        <taxon>Thermomicrobia</taxon>
        <taxon>Sphaerobacterales</taxon>
        <taxon>Sphaerobacterineae</taxon>
        <taxon>Sphaerobacteraceae</taxon>
        <taxon>Sphaerobacter</taxon>
    </lineage>
</organism>
<dbReference type="NCBIfam" id="NF033788">
    <property type="entry name" value="HTH_metalloreg"/>
    <property type="match status" value="1"/>
</dbReference>
<dbReference type="InterPro" id="IPR036388">
    <property type="entry name" value="WH-like_DNA-bd_sf"/>
</dbReference>
<dbReference type="InterPro" id="IPR036196">
    <property type="entry name" value="Ptyr_pPase_sf"/>
</dbReference>
<dbReference type="EMBL" id="CP001823">
    <property type="protein sequence ID" value="ACZ38807.1"/>
    <property type="molecule type" value="Genomic_DNA"/>
</dbReference>
<reference evidence="3 4" key="2">
    <citation type="journal article" date="2010" name="Stand. Genomic Sci.">
        <title>Complete genome sequence of Desulfohalobium retbaense type strain (HR(100)).</title>
        <authorList>
            <person name="Spring S."/>
            <person name="Nolan M."/>
            <person name="Lapidus A."/>
            <person name="Glavina Del Rio T."/>
            <person name="Copeland A."/>
            <person name="Tice H."/>
            <person name="Cheng J.F."/>
            <person name="Lucas S."/>
            <person name="Land M."/>
            <person name="Chen F."/>
            <person name="Bruce D."/>
            <person name="Goodwin L."/>
            <person name="Pitluck S."/>
            <person name="Ivanova N."/>
            <person name="Mavromatis K."/>
            <person name="Mikhailova N."/>
            <person name="Pati A."/>
            <person name="Chen A."/>
            <person name="Palaniappan K."/>
            <person name="Hauser L."/>
            <person name="Chang Y.J."/>
            <person name="Jeffries C.D."/>
            <person name="Munk C."/>
            <person name="Kiss H."/>
            <person name="Chain P."/>
            <person name="Han C."/>
            <person name="Brettin T."/>
            <person name="Detter J.C."/>
            <person name="Schuler E."/>
            <person name="Goker M."/>
            <person name="Rohde M."/>
            <person name="Bristow J."/>
            <person name="Eisen J.A."/>
            <person name="Markowitz V."/>
            <person name="Hugenholtz P."/>
            <person name="Kyrpides N.C."/>
            <person name="Klenk H.P."/>
        </authorList>
    </citation>
    <scope>NUCLEOTIDE SEQUENCE [LARGE SCALE GENOMIC DNA]</scope>
    <source>
        <strain evidence="4">ATCC 49802 / DSM 20745 / S 6022</strain>
    </source>
</reference>
<dbReference type="SMART" id="SM00418">
    <property type="entry name" value="HTH_ARSR"/>
    <property type="match status" value="1"/>
</dbReference>
<accession>D1C3J0</accession>
<proteinExistence type="predicted"/>
<dbReference type="PRINTS" id="PR00778">
    <property type="entry name" value="HTHARSR"/>
</dbReference>
<dbReference type="GO" id="GO:0046685">
    <property type="term" value="P:response to arsenic-containing substance"/>
    <property type="evidence" value="ECO:0007669"/>
    <property type="project" value="UniProtKB-KW"/>
</dbReference>
<dbReference type="eggNOG" id="COG0640">
    <property type="taxonomic scope" value="Bacteria"/>
</dbReference>
<dbReference type="HOGENOM" id="CLU_081551_1_0_0"/>
<evidence type="ECO:0000259" key="2">
    <source>
        <dbReference type="PROSITE" id="PS50987"/>
    </source>
</evidence>
<dbReference type="PANTHER" id="PTHR43428:SF1">
    <property type="entry name" value="ARSENATE REDUCTASE"/>
    <property type="match status" value="1"/>
</dbReference>
<gene>
    <name evidence="3" type="ordered locus">Sthe_1372</name>
</gene>
<reference evidence="4" key="1">
    <citation type="submission" date="2009-11" db="EMBL/GenBank/DDBJ databases">
        <title>The complete chromosome 1 of Sphaerobacter thermophilus DSM 20745.</title>
        <authorList>
            <person name="Lucas S."/>
            <person name="Copeland A."/>
            <person name="Lapidus A."/>
            <person name="Glavina del Rio T."/>
            <person name="Dalin E."/>
            <person name="Tice H."/>
            <person name="Bruce D."/>
            <person name="Goodwin L."/>
            <person name="Pitluck S."/>
            <person name="Kyrpides N."/>
            <person name="Mavromatis K."/>
            <person name="Ivanova N."/>
            <person name="Mikhailova N."/>
            <person name="LaButti K.M."/>
            <person name="Clum A."/>
            <person name="Sun H.I."/>
            <person name="Brettin T."/>
            <person name="Detter J.C."/>
            <person name="Han C."/>
            <person name="Larimer F."/>
            <person name="Land M."/>
            <person name="Hauser L."/>
            <person name="Markowitz V."/>
            <person name="Cheng J.F."/>
            <person name="Hugenholtz P."/>
            <person name="Woyke T."/>
            <person name="Wu D."/>
            <person name="Steenblock K."/>
            <person name="Schneider S."/>
            <person name="Pukall R."/>
            <person name="Goeker M."/>
            <person name="Klenk H.P."/>
            <person name="Eisen J.A."/>
        </authorList>
    </citation>
    <scope>NUCLEOTIDE SEQUENCE [LARGE SCALE GENOMIC DNA]</scope>
    <source>
        <strain evidence="4">ATCC 49802 / DSM 20745 / S 6022</strain>
    </source>
</reference>
<dbReference type="CDD" id="cd00090">
    <property type="entry name" value="HTH_ARSR"/>
    <property type="match status" value="1"/>
</dbReference>
<dbReference type="PROSITE" id="PS50987">
    <property type="entry name" value="HTH_ARSR_2"/>
    <property type="match status" value="1"/>
</dbReference>
<dbReference type="KEGG" id="sti:Sthe_1372"/>
<evidence type="ECO:0000256" key="1">
    <source>
        <dbReference type="ARBA" id="ARBA00022849"/>
    </source>
</evidence>
<feature type="domain" description="HTH arsR-type" evidence="2">
    <location>
        <begin position="6"/>
        <end position="103"/>
    </location>
</feature>
<evidence type="ECO:0000313" key="3">
    <source>
        <dbReference type="EMBL" id="ACZ38807.1"/>
    </source>
</evidence>
<evidence type="ECO:0000313" key="4">
    <source>
        <dbReference type="Proteomes" id="UP000002027"/>
    </source>
</evidence>
<dbReference type="eggNOG" id="COG0394">
    <property type="taxonomic scope" value="Bacteria"/>
</dbReference>
<protein>
    <submittedName>
        <fullName evidence="3">Transcriptional regulator, ArsR family</fullName>
    </submittedName>
</protein>
<dbReference type="InterPro" id="IPR001845">
    <property type="entry name" value="HTH_ArsR_DNA-bd_dom"/>
</dbReference>
<sequence length="270" mass="30296">MPRAAMLASPSPDVVQLFKVLADETRLEILRLLALTDLRVGEIVAHLGLPQNAVSYHLKQLRRLRLLRDHRSSADARDIYYSVDLDHLQALYAAAGTFLHPGMGLATAPAVDHRERPLRVLFLCTHNSARSQMAEAITRHLGGDQVEVVSAGSEPTTVHPLTVELLDEWGIDTSRLDAKGLDRWVGQQFDYVITVCDRIRENCPTFPGEPRLIHWSIPDPVEIAEEEQRRRAFAAARHEISTRIRHLLSLPHPATGQRLQIRTRIPSPPG</sequence>
<dbReference type="AlphaFoldDB" id="D1C3J0"/>
<keyword evidence="4" id="KW-1185">Reference proteome</keyword>
<dbReference type="Gene3D" id="1.10.10.10">
    <property type="entry name" value="Winged helix-like DNA-binding domain superfamily/Winged helix DNA-binding domain"/>
    <property type="match status" value="1"/>
</dbReference>
<dbReference type="InterPro" id="IPR036390">
    <property type="entry name" value="WH_DNA-bd_sf"/>
</dbReference>
<dbReference type="SUPFAM" id="SSF46785">
    <property type="entry name" value="Winged helix' DNA-binding domain"/>
    <property type="match status" value="1"/>
</dbReference>
<dbReference type="SMART" id="SM00226">
    <property type="entry name" value="LMWPc"/>
    <property type="match status" value="1"/>
</dbReference>
<dbReference type="Gene3D" id="3.40.50.2300">
    <property type="match status" value="1"/>
</dbReference>
<dbReference type="PANTHER" id="PTHR43428">
    <property type="entry name" value="ARSENATE REDUCTASE"/>
    <property type="match status" value="1"/>
</dbReference>
<dbReference type="STRING" id="479434.Sthe_1372"/>
<dbReference type="Pfam" id="PF01022">
    <property type="entry name" value="HTH_5"/>
    <property type="match status" value="1"/>
</dbReference>
<dbReference type="GO" id="GO:0003700">
    <property type="term" value="F:DNA-binding transcription factor activity"/>
    <property type="evidence" value="ECO:0007669"/>
    <property type="project" value="InterPro"/>
</dbReference>
<dbReference type="InterPro" id="IPR023485">
    <property type="entry name" value="Ptyr_pPase"/>
</dbReference>
<dbReference type="SUPFAM" id="SSF52788">
    <property type="entry name" value="Phosphotyrosine protein phosphatases I"/>
    <property type="match status" value="1"/>
</dbReference>